<sequence>MRWPSSRELLQVIIALIFFTPATALNCQLPKDRGYSCDEPETRMFYYDTRIGVCQPMMHRGCGGNENKFDSAEQCKEQCMNKGKNTTNSSSTGLIVDECDLLTDAKISDIATSCDKGCGIGYACNKKDKCCPMKEYICSLPASSGSETRSMKHYARYVYQPGLSNCIRFSYFGSGGNFNNFKTYNDCKKFCMEKKPK</sequence>
<accession>A0AA36DQ71</accession>
<dbReference type="Pfam" id="PF00014">
    <property type="entry name" value="Kunitz_BPTI"/>
    <property type="match status" value="2"/>
</dbReference>
<keyword evidence="3" id="KW-1185">Reference proteome</keyword>
<gene>
    <name evidence="2" type="ORF">CYNAS_LOCUS2597</name>
</gene>
<evidence type="ECO:0000313" key="3">
    <source>
        <dbReference type="Proteomes" id="UP001176961"/>
    </source>
</evidence>
<feature type="domain" description="BPTI/Kunitz inhibitor" evidence="1">
    <location>
        <begin position="138"/>
        <end position="191"/>
    </location>
</feature>
<evidence type="ECO:0000259" key="1">
    <source>
        <dbReference type="PROSITE" id="PS50279"/>
    </source>
</evidence>
<dbReference type="InterPro" id="IPR036880">
    <property type="entry name" value="Kunitz_BPTI_sf"/>
</dbReference>
<reference evidence="2" key="1">
    <citation type="submission" date="2023-07" db="EMBL/GenBank/DDBJ databases">
        <authorList>
            <consortium name="CYATHOMIX"/>
        </authorList>
    </citation>
    <scope>NUCLEOTIDE SEQUENCE</scope>
    <source>
        <strain evidence="2">N/A</strain>
    </source>
</reference>
<protein>
    <recommendedName>
        <fullName evidence="1">BPTI/Kunitz inhibitor domain-containing protein</fullName>
    </recommendedName>
</protein>
<dbReference type="SUPFAM" id="SSF57362">
    <property type="entry name" value="BPTI-like"/>
    <property type="match status" value="2"/>
</dbReference>
<dbReference type="GO" id="GO:0004867">
    <property type="term" value="F:serine-type endopeptidase inhibitor activity"/>
    <property type="evidence" value="ECO:0007669"/>
    <property type="project" value="InterPro"/>
</dbReference>
<proteinExistence type="predicted"/>
<dbReference type="AlphaFoldDB" id="A0AA36DQ71"/>
<dbReference type="PANTHER" id="PTHR46339">
    <property type="entry name" value="PROTEIN CBG15282-RELATED"/>
    <property type="match status" value="1"/>
</dbReference>
<dbReference type="SMART" id="SM00131">
    <property type="entry name" value="KU"/>
    <property type="match status" value="2"/>
</dbReference>
<comment type="caution">
    <text evidence="2">The sequence shown here is derived from an EMBL/GenBank/DDBJ whole genome shotgun (WGS) entry which is preliminary data.</text>
</comment>
<evidence type="ECO:0000313" key="2">
    <source>
        <dbReference type="EMBL" id="CAJ0590614.1"/>
    </source>
</evidence>
<dbReference type="Proteomes" id="UP001176961">
    <property type="component" value="Unassembled WGS sequence"/>
</dbReference>
<organism evidence="2 3">
    <name type="scientific">Cylicocyclus nassatus</name>
    <name type="common">Nematode worm</name>
    <dbReference type="NCBI Taxonomy" id="53992"/>
    <lineage>
        <taxon>Eukaryota</taxon>
        <taxon>Metazoa</taxon>
        <taxon>Ecdysozoa</taxon>
        <taxon>Nematoda</taxon>
        <taxon>Chromadorea</taxon>
        <taxon>Rhabditida</taxon>
        <taxon>Rhabditina</taxon>
        <taxon>Rhabditomorpha</taxon>
        <taxon>Strongyloidea</taxon>
        <taxon>Strongylidae</taxon>
        <taxon>Cylicocyclus</taxon>
    </lineage>
</organism>
<dbReference type="InterPro" id="IPR002223">
    <property type="entry name" value="Kunitz_BPTI"/>
</dbReference>
<dbReference type="PROSITE" id="PS50279">
    <property type="entry name" value="BPTI_KUNITZ_2"/>
    <property type="match status" value="2"/>
</dbReference>
<dbReference type="InterPro" id="IPR053014">
    <property type="entry name" value="Cuticle_assoc_divergent"/>
</dbReference>
<feature type="domain" description="BPTI/Kunitz inhibitor" evidence="1">
    <location>
        <begin position="27"/>
        <end position="79"/>
    </location>
</feature>
<dbReference type="Gene3D" id="4.10.410.10">
    <property type="entry name" value="Pancreatic trypsin inhibitor Kunitz domain"/>
    <property type="match status" value="2"/>
</dbReference>
<dbReference type="EMBL" id="CATQJL010000001">
    <property type="protein sequence ID" value="CAJ0590614.1"/>
    <property type="molecule type" value="Genomic_DNA"/>
</dbReference>
<name>A0AA36DQ71_CYLNA</name>